<dbReference type="SUPFAM" id="SSF49299">
    <property type="entry name" value="PKD domain"/>
    <property type="match status" value="3"/>
</dbReference>
<reference evidence="3 4" key="1">
    <citation type="submission" date="2018-03" db="EMBL/GenBank/DDBJ databases">
        <title>Genomic Encyclopedia of Type Strains, Phase III (KMG-III): the genomes of soil and plant-associated and newly described type strains.</title>
        <authorList>
            <person name="Whitman W."/>
        </authorList>
    </citation>
    <scope>NUCLEOTIDE SEQUENCE [LARGE SCALE GENOMIC DNA]</scope>
    <source>
        <strain evidence="3 4">CGMCC 1.12700</strain>
    </source>
</reference>
<feature type="domain" description="PKD" evidence="2">
    <location>
        <begin position="864"/>
        <end position="904"/>
    </location>
</feature>
<dbReference type="Gene3D" id="2.60.40.10">
    <property type="entry name" value="Immunoglobulins"/>
    <property type="match status" value="4"/>
</dbReference>
<dbReference type="InterPro" id="IPR035986">
    <property type="entry name" value="PKD_dom_sf"/>
</dbReference>
<feature type="domain" description="PKD" evidence="2">
    <location>
        <begin position="767"/>
        <end position="810"/>
    </location>
</feature>
<dbReference type="PROSITE" id="PS50093">
    <property type="entry name" value="PKD"/>
    <property type="match status" value="4"/>
</dbReference>
<proteinExistence type="predicted"/>
<dbReference type="SMART" id="SM00089">
    <property type="entry name" value="PKD"/>
    <property type="match status" value="4"/>
</dbReference>
<accession>A0A2P8DA22</accession>
<evidence type="ECO:0000256" key="1">
    <source>
        <dbReference type="SAM" id="SignalP"/>
    </source>
</evidence>
<feature type="domain" description="PKD" evidence="2">
    <location>
        <begin position="1024"/>
        <end position="1068"/>
    </location>
</feature>
<dbReference type="AlphaFoldDB" id="A0A2P8DA22"/>
<gene>
    <name evidence="3" type="ORF">B0I18_101197</name>
</gene>
<organism evidence="3 4">
    <name type="scientific">Taibaiella chishuiensis</name>
    <dbReference type="NCBI Taxonomy" id="1434707"/>
    <lineage>
        <taxon>Bacteria</taxon>
        <taxon>Pseudomonadati</taxon>
        <taxon>Bacteroidota</taxon>
        <taxon>Chitinophagia</taxon>
        <taxon>Chitinophagales</taxon>
        <taxon>Chitinophagaceae</taxon>
        <taxon>Taibaiella</taxon>
    </lineage>
</organism>
<dbReference type="EMBL" id="PYGD01000001">
    <property type="protein sequence ID" value="PSK94047.1"/>
    <property type="molecule type" value="Genomic_DNA"/>
</dbReference>
<dbReference type="Pfam" id="PF18911">
    <property type="entry name" value="PKD_4"/>
    <property type="match status" value="4"/>
</dbReference>
<dbReference type="PANTHER" id="PTHR35580">
    <property type="entry name" value="CELL SURFACE GLYCOPROTEIN (S-LAYER PROTEIN)-LIKE PROTEIN"/>
    <property type="match status" value="1"/>
</dbReference>
<dbReference type="Pfam" id="PF25778">
    <property type="entry name" value="DUF7948"/>
    <property type="match status" value="1"/>
</dbReference>
<dbReference type="Pfam" id="PF06739">
    <property type="entry name" value="SBBP"/>
    <property type="match status" value="1"/>
</dbReference>
<dbReference type="Pfam" id="PF13585">
    <property type="entry name" value="CHU_C"/>
    <property type="match status" value="1"/>
</dbReference>
<feature type="domain" description="PKD" evidence="2">
    <location>
        <begin position="942"/>
        <end position="983"/>
    </location>
</feature>
<comment type="caution">
    <text evidence="3">The sequence shown here is derived from an EMBL/GenBank/DDBJ whole genome shotgun (WGS) entry which is preliminary data.</text>
</comment>
<dbReference type="InterPro" id="IPR013783">
    <property type="entry name" value="Ig-like_fold"/>
</dbReference>
<feature type="chain" id="PRO_5015181720" evidence="1">
    <location>
        <begin position="25"/>
        <end position="1172"/>
    </location>
</feature>
<dbReference type="InterPro" id="IPR000601">
    <property type="entry name" value="PKD_dom"/>
</dbReference>
<dbReference type="InterPro" id="IPR057708">
    <property type="entry name" value="DUF7948"/>
</dbReference>
<evidence type="ECO:0000313" key="3">
    <source>
        <dbReference type="EMBL" id="PSK94047.1"/>
    </source>
</evidence>
<dbReference type="InterPro" id="IPR010620">
    <property type="entry name" value="SBBP_repeat"/>
</dbReference>
<dbReference type="NCBIfam" id="TIGR04131">
    <property type="entry name" value="Bac_Flav_CTERM"/>
    <property type="match status" value="1"/>
</dbReference>
<feature type="signal peptide" evidence="1">
    <location>
        <begin position="1"/>
        <end position="24"/>
    </location>
</feature>
<dbReference type="OrthoDB" id="1652165at2"/>
<dbReference type="Proteomes" id="UP000240572">
    <property type="component" value="Unassembled WGS sequence"/>
</dbReference>
<keyword evidence="1" id="KW-0732">Signal</keyword>
<evidence type="ECO:0000259" key="2">
    <source>
        <dbReference type="PROSITE" id="PS50093"/>
    </source>
</evidence>
<keyword evidence="4" id="KW-1185">Reference proteome</keyword>
<sequence>MLMSRIFILIALFLLPFTAGFAQQAPLQFIANEGQWEQPFLYKGLSANADIYLEHEGITYVVGAEHNWDLVHDYKDGAITTPPVLKFHAYKMKWLGANPNAVTQTAKKQAYYHNYYLGQDPKRWKSRVGIYGNIDYKDLYPNIDLHLSSEKGHLKYDFIVKPGADPRYIRLAFEGTDGMKISQGNLLIQTSVGTVTEMAPYAYQYINGVLKEVPCQYSLNGRELQFRFPKGFDASENLIVDPVITFATLTGSVADNWGFTATYDHQGNFYAGGIVNGAGYPTTTGAFQLTFAGGTPGTTMLCDVSITKFNAAGSLPLFSTYLGGNQNDMPHSLVVDESNSLVVAGKTLSLDFPVVTGSYDTQHNGSYDIFLSKFNATGTALVGSTFLGGSGDDGINVAPGFSANQTSLKFNYGDDSRSEVIVDRLGNIYLAASTQSNNFPVTSNAAKSTLGGTQDGIFAKFNPSLTTLTYSTFIGGSANDAAYVLTLDTAESHVYVAGGTQSNDFHTAVTTGAYKSTYQGGLADGYICRFLNTGAYTLQKATFIGTGAYDQCYGVQTDHENRVYAMGQTLGAFPVSSGVYSNPGSPQFLIKLDSMLSTSVYSTVFGSGPSTSPNISPVAFLVDTCQNVYISGWGGPITPGSSTDNLPITTDAFQPTTDGSDFYFIVFSKNALNLLFGSFFGSPNKAEHVDGGTSRFDPQGVVYQAICASCGAGSAFPATPGAYAATKGSTNCNLGAVKIAFNLGSVNAQANANPSLTGCAPLTVNFGNTSSNATSYAWDFNDAGSTSTAATPTHTFINPGEYNVRMVAINPNACKTHDTVYLKIVVSTDTIHANFNYKLADTCTNPKLTLINGSQPMQGRTLADATFKWYFGDNTSFTGPNPPPHNYPTPGTYTLMMVMTDTAACNSPDTLIRTFSFEQLFVNAAFQLPDTFCAGDTLRITNSSVNGTSYNWTFGDGSNSTDQHPSHIFQSPGTYTIRLVSSNPNSCNKVDSASRTITINPNPKAAFSYTPLIPETNVPTRFVNQSQNAVRYQWSFGDGGGSVEINPEHQYARTGSYTVCLTAYNTVGCSDKVCKTVQADVLPLVDVPTGFSPNGDGSNDILYVRGYSIATMDFKIFNRWGELVFQSQNQNKGWDGTYKGKAQEMDAYAYTLQVTFLDGSTQNKRGNVTLLR</sequence>
<dbReference type="InterPro" id="IPR022409">
    <property type="entry name" value="PKD/Chitinase_dom"/>
</dbReference>
<dbReference type="InterPro" id="IPR052918">
    <property type="entry name" value="Motility_Chemotaxis_Reg"/>
</dbReference>
<dbReference type="InterPro" id="IPR026341">
    <property type="entry name" value="T9SS_type_B"/>
</dbReference>
<protein>
    <submittedName>
        <fullName evidence="3">Gliding motility-associated-like protein</fullName>
    </submittedName>
</protein>
<evidence type="ECO:0000313" key="4">
    <source>
        <dbReference type="Proteomes" id="UP000240572"/>
    </source>
</evidence>
<dbReference type="CDD" id="cd00146">
    <property type="entry name" value="PKD"/>
    <property type="match status" value="4"/>
</dbReference>
<name>A0A2P8DA22_9BACT</name>
<dbReference type="PANTHER" id="PTHR35580:SF1">
    <property type="entry name" value="PHYTASE-LIKE DOMAIN-CONTAINING PROTEIN"/>
    <property type="match status" value="1"/>
</dbReference>